<dbReference type="OrthoDB" id="8954631at2"/>
<dbReference type="PANTHER" id="PTHR30537:SF5">
    <property type="entry name" value="HTH-TYPE TRANSCRIPTIONAL ACTIVATOR TTDR-RELATED"/>
    <property type="match status" value="1"/>
</dbReference>
<dbReference type="Proteomes" id="UP000295611">
    <property type="component" value="Unassembled WGS sequence"/>
</dbReference>
<dbReference type="GO" id="GO:0006351">
    <property type="term" value="P:DNA-templated transcription"/>
    <property type="evidence" value="ECO:0007669"/>
    <property type="project" value="TreeGrafter"/>
</dbReference>
<dbReference type="GO" id="GO:0043565">
    <property type="term" value="F:sequence-specific DNA binding"/>
    <property type="evidence" value="ECO:0007669"/>
    <property type="project" value="TreeGrafter"/>
</dbReference>
<dbReference type="PRINTS" id="PR00039">
    <property type="entry name" value="HTHLYSR"/>
</dbReference>
<dbReference type="Gene3D" id="1.10.10.10">
    <property type="entry name" value="Winged helix-like DNA-binding domain superfamily/Winged helix DNA-binding domain"/>
    <property type="match status" value="1"/>
</dbReference>
<dbReference type="PROSITE" id="PS50931">
    <property type="entry name" value="HTH_LYSR"/>
    <property type="match status" value="1"/>
</dbReference>
<dbReference type="AlphaFoldDB" id="A0A4R7B3D5"/>
<dbReference type="GO" id="GO:0003700">
    <property type="term" value="F:DNA-binding transcription factor activity"/>
    <property type="evidence" value="ECO:0007669"/>
    <property type="project" value="InterPro"/>
</dbReference>
<dbReference type="Pfam" id="PF00126">
    <property type="entry name" value="HTH_1"/>
    <property type="match status" value="1"/>
</dbReference>
<reference evidence="6 7" key="1">
    <citation type="submission" date="2019-03" db="EMBL/GenBank/DDBJ databases">
        <title>Genomic Encyclopedia of Type Strains, Phase III (KMG-III): the genomes of soil and plant-associated and newly described type strains.</title>
        <authorList>
            <person name="Whitman W."/>
        </authorList>
    </citation>
    <scope>NUCLEOTIDE SEQUENCE [LARGE SCALE GENOMIC DNA]</scope>
    <source>
        <strain evidence="6 7">CECT 8976</strain>
    </source>
</reference>
<dbReference type="FunFam" id="1.10.10.10:FF:000001">
    <property type="entry name" value="LysR family transcriptional regulator"/>
    <property type="match status" value="1"/>
</dbReference>
<keyword evidence="4" id="KW-0804">Transcription</keyword>
<keyword evidence="2" id="KW-0805">Transcription regulation</keyword>
<dbReference type="InterPro" id="IPR036390">
    <property type="entry name" value="WH_DNA-bd_sf"/>
</dbReference>
<proteinExistence type="inferred from homology"/>
<dbReference type="EMBL" id="SNZP01000011">
    <property type="protein sequence ID" value="TDR76485.1"/>
    <property type="molecule type" value="Genomic_DNA"/>
</dbReference>
<evidence type="ECO:0000259" key="5">
    <source>
        <dbReference type="PROSITE" id="PS50931"/>
    </source>
</evidence>
<feature type="domain" description="HTH lysR-type" evidence="5">
    <location>
        <begin position="1"/>
        <end position="61"/>
    </location>
</feature>
<keyword evidence="3" id="KW-0238">DNA-binding</keyword>
<dbReference type="RefSeq" id="WP_133682184.1">
    <property type="nucleotide sequence ID" value="NZ_SNZP01000011.1"/>
</dbReference>
<dbReference type="InterPro" id="IPR000847">
    <property type="entry name" value="LysR_HTH_N"/>
</dbReference>
<dbReference type="CDD" id="cd08422">
    <property type="entry name" value="PBP2_CrgA_like"/>
    <property type="match status" value="1"/>
</dbReference>
<protein>
    <submittedName>
        <fullName evidence="6">LysR family transcriptional regulator</fullName>
    </submittedName>
</protein>
<dbReference type="SUPFAM" id="SSF46785">
    <property type="entry name" value="Winged helix' DNA-binding domain"/>
    <property type="match status" value="1"/>
</dbReference>
<evidence type="ECO:0000313" key="7">
    <source>
        <dbReference type="Proteomes" id="UP000295611"/>
    </source>
</evidence>
<comment type="caution">
    <text evidence="6">The sequence shown here is derived from an EMBL/GenBank/DDBJ whole genome shotgun (WGS) entry which is preliminary data.</text>
</comment>
<dbReference type="InterPro" id="IPR036388">
    <property type="entry name" value="WH-like_DNA-bd_sf"/>
</dbReference>
<dbReference type="Gene3D" id="3.40.190.290">
    <property type="match status" value="1"/>
</dbReference>
<dbReference type="InterPro" id="IPR058163">
    <property type="entry name" value="LysR-type_TF_proteobact-type"/>
</dbReference>
<evidence type="ECO:0000256" key="1">
    <source>
        <dbReference type="ARBA" id="ARBA00009437"/>
    </source>
</evidence>
<dbReference type="InterPro" id="IPR005119">
    <property type="entry name" value="LysR_subst-bd"/>
</dbReference>
<sequence>MISTQTAELLAVLQLQQCGNFTRAAEALGLTASALSKTIDRLEKRLGTRLFERSTRRVVTTADGERFIVHARRIVEDLAEAEADLRAGRNVPRGTLRITVGTAFGNQLLLPVLPDFMAQYPEVRLALSVTDHLVDVAEAGFDLALRLGPLGSVDRLVARQITALPRKVCAAPSYLRRHGTPAHPAELTRHQCLTVADSESADQWPFMIDRQRCLIDVGARLSVDSAESLLSLALAGGGIVRQSAFLLQPALDDGRLSEILLPWRADDTLPLTALYPPGRQHQAKLTAMLDFLSARFGTETTRCTDRRTPSS</sequence>
<dbReference type="SUPFAM" id="SSF53850">
    <property type="entry name" value="Periplasmic binding protein-like II"/>
    <property type="match status" value="1"/>
</dbReference>
<evidence type="ECO:0000256" key="4">
    <source>
        <dbReference type="ARBA" id="ARBA00023163"/>
    </source>
</evidence>
<evidence type="ECO:0000313" key="6">
    <source>
        <dbReference type="EMBL" id="TDR76485.1"/>
    </source>
</evidence>
<evidence type="ECO:0000256" key="3">
    <source>
        <dbReference type="ARBA" id="ARBA00023125"/>
    </source>
</evidence>
<evidence type="ECO:0000256" key="2">
    <source>
        <dbReference type="ARBA" id="ARBA00023015"/>
    </source>
</evidence>
<accession>A0A4R7B3D5</accession>
<dbReference type="Pfam" id="PF03466">
    <property type="entry name" value="LysR_substrate"/>
    <property type="match status" value="1"/>
</dbReference>
<organism evidence="6 7">
    <name type="scientific">Paludibacterium purpuratum</name>
    <dbReference type="NCBI Taxonomy" id="1144873"/>
    <lineage>
        <taxon>Bacteria</taxon>
        <taxon>Pseudomonadati</taxon>
        <taxon>Pseudomonadota</taxon>
        <taxon>Betaproteobacteria</taxon>
        <taxon>Neisseriales</taxon>
        <taxon>Chromobacteriaceae</taxon>
        <taxon>Paludibacterium</taxon>
    </lineage>
</organism>
<keyword evidence="7" id="KW-1185">Reference proteome</keyword>
<name>A0A4R7B3D5_9NEIS</name>
<gene>
    <name evidence="6" type="ORF">DFP86_11168</name>
</gene>
<dbReference type="PANTHER" id="PTHR30537">
    <property type="entry name" value="HTH-TYPE TRANSCRIPTIONAL REGULATOR"/>
    <property type="match status" value="1"/>
</dbReference>
<comment type="similarity">
    <text evidence="1">Belongs to the LysR transcriptional regulatory family.</text>
</comment>